<dbReference type="CDD" id="cd06529">
    <property type="entry name" value="S24_LexA-like"/>
    <property type="match status" value="1"/>
</dbReference>
<dbReference type="Pfam" id="PF01381">
    <property type="entry name" value="HTH_3"/>
    <property type="match status" value="1"/>
</dbReference>
<dbReference type="PROSITE" id="PS50943">
    <property type="entry name" value="HTH_CROC1"/>
    <property type="match status" value="1"/>
</dbReference>
<dbReference type="OrthoDB" id="9791537at2"/>
<dbReference type="AlphaFoldDB" id="A0A1Z1SU74"/>
<reference evidence="8 10" key="2">
    <citation type="submission" date="2018-06" db="EMBL/GenBank/DDBJ databases">
        <authorList>
            <consortium name="Pathogen Informatics"/>
            <person name="Doyle S."/>
        </authorList>
    </citation>
    <scope>NUCLEOTIDE SEQUENCE [LARGE SCALE GENOMIC DNA]</scope>
    <source>
        <strain evidence="8 10">NCTC10975</strain>
    </source>
</reference>
<keyword evidence="3" id="KW-0804">Transcription</keyword>
<evidence type="ECO:0000313" key="6">
    <source>
        <dbReference type="EMBL" id="EKW9776547.1"/>
    </source>
</evidence>
<dbReference type="Gene3D" id="2.10.109.10">
    <property type="entry name" value="Umud Fragment, subunit A"/>
    <property type="match status" value="1"/>
</dbReference>
<dbReference type="CDD" id="cd00093">
    <property type="entry name" value="HTH_XRE"/>
    <property type="match status" value="1"/>
</dbReference>
<dbReference type="GO" id="GO:0003677">
    <property type="term" value="F:DNA binding"/>
    <property type="evidence" value="ECO:0007669"/>
    <property type="project" value="UniProtKB-KW"/>
</dbReference>
<evidence type="ECO:0000256" key="3">
    <source>
        <dbReference type="ARBA" id="ARBA00023163"/>
    </source>
</evidence>
<keyword evidence="2" id="KW-0238">DNA-binding</keyword>
<evidence type="ECO:0000313" key="7">
    <source>
        <dbReference type="EMBL" id="MEY2343993.1"/>
    </source>
</evidence>
<dbReference type="GeneID" id="6800490"/>
<dbReference type="InterPro" id="IPR001387">
    <property type="entry name" value="Cro/C1-type_HTH"/>
</dbReference>
<dbReference type="InterPro" id="IPR036286">
    <property type="entry name" value="LexA/Signal_pep-like_sf"/>
</dbReference>
<feature type="domain" description="HTH cro/C1-type" evidence="4">
    <location>
        <begin position="8"/>
        <end position="60"/>
    </location>
</feature>
<protein>
    <submittedName>
        <fullName evidence="6">Helix-turn-helix transcriptional regulator</fullName>
    </submittedName>
    <submittedName>
        <fullName evidence="5">Phage repressor protein</fullName>
    </submittedName>
    <submittedName>
        <fullName evidence="8">Regulatory protein</fullName>
    </submittedName>
</protein>
<evidence type="ECO:0000256" key="2">
    <source>
        <dbReference type="ARBA" id="ARBA00023125"/>
    </source>
</evidence>
<reference evidence="6" key="4">
    <citation type="submission" date="2023-06" db="EMBL/GenBank/DDBJ databases">
        <authorList>
            <consortium name="Clinical and Environmental Microbiology Branch: Whole genome sequencing antimicrobial resistance pathogens in the healthcare setting"/>
        </authorList>
    </citation>
    <scope>NUCLEOTIDE SEQUENCE</scope>
    <source>
        <strain evidence="6">Microbial</strain>
    </source>
</reference>
<keyword evidence="1" id="KW-0805">Transcription regulation</keyword>
<reference evidence="5 9" key="1">
    <citation type="submission" date="2017-05" db="EMBL/GenBank/DDBJ databases">
        <title>Whole genome sequencing of Proteus mirabilis AR_0155.</title>
        <authorList>
            <person name="Conlan S."/>
            <person name="Thomas P.J."/>
            <person name="Mullikin J."/>
            <person name="Frank K.M."/>
            <person name="Segre J.A."/>
        </authorList>
    </citation>
    <scope>NUCLEOTIDE SEQUENCE [LARGE SCALE GENOMIC DNA]</scope>
    <source>
        <strain evidence="5 9">AR_0155</strain>
    </source>
</reference>
<dbReference type="EMBL" id="UAUE01000002">
    <property type="protein sequence ID" value="SPY94043.1"/>
    <property type="molecule type" value="Genomic_DNA"/>
</dbReference>
<evidence type="ECO:0000256" key="1">
    <source>
        <dbReference type="ARBA" id="ARBA00023015"/>
    </source>
</evidence>
<dbReference type="RefSeq" id="WP_004243309.1">
    <property type="nucleotide sequence ID" value="NZ_ABFDCH020000056.1"/>
</dbReference>
<dbReference type="Gene3D" id="1.10.260.40">
    <property type="entry name" value="lambda repressor-like DNA-binding domains"/>
    <property type="match status" value="1"/>
</dbReference>
<evidence type="ECO:0000313" key="5">
    <source>
        <dbReference type="EMBL" id="ARX34567.1"/>
    </source>
</evidence>
<dbReference type="Pfam" id="PF00717">
    <property type="entry name" value="Peptidase_S24"/>
    <property type="match status" value="1"/>
</dbReference>
<dbReference type="PANTHER" id="PTHR40661:SF2">
    <property type="entry name" value="HTH-TYPE TRANSCRIPTIONAL REGULATOR PRTR"/>
    <property type="match status" value="1"/>
</dbReference>
<dbReference type="SMART" id="SM00530">
    <property type="entry name" value="HTH_XRE"/>
    <property type="match status" value="1"/>
</dbReference>
<evidence type="ECO:0000313" key="8">
    <source>
        <dbReference type="EMBL" id="SPY94043.1"/>
    </source>
</evidence>
<dbReference type="SUPFAM" id="SSF51306">
    <property type="entry name" value="LexA/Signal peptidase"/>
    <property type="match status" value="1"/>
</dbReference>
<accession>A0A1Z1SU74</accession>
<dbReference type="Proteomes" id="UP000195540">
    <property type="component" value="Chromosome"/>
</dbReference>
<reference evidence="7" key="3">
    <citation type="submission" date="2021-05" db="EMBL/GenBank/DDBJ databases">
        <title>First report of NDM-5 and VEB-6 producing Proteus mirabilis isolated from blood of a sepsis patient in Kolkata, India.</title>
        <authorList>
            <person name="Halder G."/>
            <person name="Chaudhuri B."/>
            <person name="Dutta S."/>
        </authorList>
    </citation>
    <scope>NUCLEOTIDE SEQUENCE [LARGE SCALE GENOMIC DNA]</scope>
    <source>
        <strain evidence="7">7049</strain>
    </source>
</reference>
<organism evidence="6 11">
    <name type="scientific">Proteus mirabilis</name>
    <dbReference type="NCBI Taxonomy" id="584"/>
    <lineage>
        <taxon>Bacteria</taxon>
        <taxon>Pseudomonadati</taxon>
        <taxon>Pseudomonadota</taxon>
        <taxon>Gammaproteobacteria</taxon>
        <taxon>Enterobacterales</taxon>
        <taxon>Morganellaceae</taxon>
        <taxon>Proteus</taxon>
    </lineage>
</organism>
<sequence length="230" mass="25848">MSIAKRTKDKRIALGLTQSELATLAGTTQQSIEQLESGKTKRPRFLPELAKALNCELSWLLEGDNKQTHASEIPPQDEWHSVSEWDNDTPLNADEVEIRYFKSIELAAGDGCCTNEDHNGYKLRFSKSTLRRYGASPQNVICFSVYGDSMSPVIPNGSTVTVDTGNTRIVDGGIYAIEQDSLFRIKLLYRQPGGKLIIRSYNKDEFPDEFAEIDSVKIMGRVIHWSVMAW</sequence>
<dbReference type="InterPro" id="IPR010982">
    <property type="entry name" value="Lambda_DNA-bd_dom_sf"/>
</dbReference>
<dbReference type="STRING" id="584.AOUC001_07890"/>
<dbReference type="EMBL" id="JADQCH020000001">
    <property type="protein sequence ID" value="MEY2343993.1"/>
    <property type="molecule type" value="Genomic_DNA"/>
</dbReference>
<dbReference type="PANTHER" id="PTHR40661">
    <property type="match status" value="1"/>
</dbReference>
<dbReference type="InterPro" id="IPR039418">
    <property type="entry name" value="LexA-like"/>
</dbReference>
<evidence type="ECO:0000313" key="11">
    <source>
        <dbReference type="Proteomes" id="UP001171165"/>
    </source>
</evidence>
<dbReference type="EMBL" id="CP021694">
    <property type="protein sequence ID" value="ARX34567.1"/>
    <property type="molecule type" value="Genomic_DNA"/>
</dbReference>
<dbReference type="Proteomes" id="UP000251485">
    <property type="component" value="Unassembled WGS sequence"/>
</dbReference>
<dbReference type="InterPro" id="IPR015927">
    <property type="entry name" value="Peptidase_S24_S26A/B/C"/>
</dbReference>
<evidence type="ECO:0000313" key="10">
    <source>
        <dbReference type="Proteomes" id="UP000251485"/>
    </source>
</evidence>
<dbReference type="SUPFAM" id="SSF47413">
    <property type="entry name" value="lambda repressor-like DNA-binding domains"/>
    <property type="match status" value="1"/>
</dbReference>
<proteinExistence type="predicted"/>
<evidence type="ECO:0000313" key="9">
    <source>
        <dbReference type="Proteomes" id="UP000195540"/>
    </source>
</evidence>
<name>A0A1Z1SU74_PROMI</name>
<dbReference type="Proteomes" id="UP001171165">
    <property type="component" value="Unassembled WGS sequence"/>
</dbReference>
<evidence type="ECO:0000259" key="4">
    <source>
        <dbReference type="PROSITE" id="PS50943"/>
    </source>
</evidence>
<dbReference type="OMA" id="QHVNNWF"/>
<gene>
    <name evidence="5" type="ORF">AM402_10590</name>
    <name evidence="7" type="ORF">I3679_006550</name>
    <name evidence="8" type="ORF">NCTC10975_00372</name>
    <name evidence="6" type="ORF">PW210_002376</name>
</gene>
<dbReference type="KEGG" id="pvl:AOB99_09630"/>
<dbReference type="EMBL" id="ABKSPD020000008">
    <property type="protein sequence ID" value="EKW9776547.1"/>
    <property type="molecule type" value="Genomic_DNA"/>
</dbReference>